<gene>
    <name evidence="1" type="ORF">J2Z34_002633</name>
</gene>
<accession>A0ABS4G790</accession>
<dbReference type="RefSeq" id="WP_209460313.1">
    <property type="nucleotide sequence ID" value="NZ_JAGGKC010000024.1"/>
</dbReference>
<evidence type="ECO:0000313" key="2">
    <source>
        <dbReference type="Proteomes" id="UP001519271"/>
    </source>
</evidence>
<sequence>MNRKRFLVTLVFMMVIILAFGNVNVVNAAKKDPSAPIVTAEVIKETLIAKCNYSWANVPANEGYVVRYFLKAWYTIPVTVSASSGTVETGLPIGIQLPPKKAEKLIFIVELLDPSGNVISSESDFCTY</sequence>
<evidence type="ECO:0000313" key="1">
    <source>
        <dbReference type="EMBL" id="MBP1920135.1"/>
    </source>
</evidence>
<protein>
    <submittedName>
        <fullName evidence="1">Uncharacterized protein</fullName>
    </submittedName>
</protein>
<comment type="caution">
    <text evidence="1">The sequence shown here is derived from an EMBL/GenBank/DDBJ whole genome shotgun (WGS) entry which is preliminary data.</text>
</comment>
<proteinExistence type="predicted"/>
<dbReference type="Proteomes" id="UP001519271">
    <property type="component" value="Unassembled WGS sequence"/>
</dbReference>
<organism evidence="1 2">
    <name type="scientific">Youngiibacter multivorans</name>
    <dbReference type="NCBI Taxonomy" id="937251"/>
    <lineage>
        <taxon>Bacteria</taxon>
        <taxon>Bacillati</taxon>
        <taxon>Bacillota</taxon>
        <taxon>Clostridia</taxon>
        <taxon>Eubacteriales</taxon>
        <taxon>Clostridiaceae</taxon>
        <taxon>Youngiibacter</taxon>
    </lineage>
</organism>
<keyword evidence="2" id="KW-1185">Reference proteome</keyword>
<name>A0ABS4G790_9CLOT</name>
<reference evidence="1 2" key="1">
    <citation type="submission" date="2021-03" db="EMBL/GenBank/DDBJ databases">
        <title>Genomic Encyclopedia of Type Strains, Phase IV (KMG-IV): sequencing the most valuable type-strain genomes for metagenomic binning, comparative biology and taxonomic classification.</title>
        <authorList>
            <person name="Goeker M."/>
        </authorList>
    </citation>
    <scope>NUCLEOTIDE SEQUENCE [LARGE SCALE GENOMIC DNA]</scope>
    <source>
        <strain evidence="1 2">DSM 6139</strain>
    </source>
</reference>
<dbReference type="EMBL" id="JAGGKC010000024">
    <property type="protein sequence ID" value="MBP1920135.1"/>
    <property type="molecule type" value="Genomic_DNA"/>
</dbReference>